<protein>
    <submittedName>
        <fullName evidence="2">Uncharacterized protein</fullName>
    </submittedName>
</protein>
<accession>A0A0C3B7G8</accession>
<evidence type="ECO:0000313" key="3">
    <source>
        <dbReference type="Proteomes" id="UP000054097"/>
    </source>
</evidence>
<evidence type="ECO:0000313" key="2">
    <source>
        <dbReference type="EMBL" id="KIM28079.1"/>
    </source>
</evidence>
<sequence>MSEPTPTSVLTVEQEQRFRDDLLSNISALAQTIDSCGSNSDTNNIRVHAFRALAKLAENPTFHSKIASTALVSVSQAIQYQVQRGGYMSVDQSRSVEAAAEIYNLLTKSASAPPAISTTLTDPNSTTLDAPTGPNPAPTTPPAARDIEDWELASSF</sequence>
<name>A0A0C3B7G8_SERVB</name>
<gene>
    <name evidence="2" type="ORF">M408DRAFT_24095</name>
</gene>
<organism evidence="2 3">
    <name type="scientific">Serendipita vermifera MAFF 305830</name>
    <dbReference type="NCBI Taxonomy" id="933852"/>
    <lineage>
        <taxon>Eukaryota</taxon>
        <taxon>Fungi</taxon>
        <taxon>Dikarya</taxon>
        <taxon>Basidiomycota</taxon>
        <taxon>Agaricomycotina</taxon>
        <taxon>Agaricomycetes</taxon>
        <taxon>Sebacinales</taxon>
        <taxon>Serendipitaceae</taxon>
        <taxon>Serendipita</taxon>
    </lineage>
</organism>
<feature type="compositionally biased region" description="Polar residues" evidence="1">
    <location>
        <begin position="113"/>
        <end position="129"/>
    </location>
</feature>
<proteinExistence type="predicted"/>
<reference evidence="2 3" key="1">
    <citation type="submission" date="2014-04" db="EMBL/GenBank/DDBJ databases">
        <authorList>
            <consortium name="DOE Joint Genome Institute"/>
            <person name="Kuo A."/>
            <person name="Zuccaro A."/>
            <person name="Kohler A."/>
            <person name="Nagy L.G."/>
            <person name="Floudas D."/>
            <person name="Copeland A."/>
            <person name="Barry K.W."/>
            <person name="Cichocki N."/>
            <person name="Veneault-Fourrey C."/>
            <person name="LaButti K."/>
            <person name="Lindquist E.A."/>
            <person name="Lipzen A."/>
            <person name="Lundell T."/>
            <person name="Morin E."/>
            <person name="Murat C."/>
            <person name="Sun H."/>
            <person name="Tunlid A."/>
            <person name="Henrissat B."/>
            <person name="Grigoriev I.V."/>
            <person name="Hibbett D.S."/>
            <person name="Martin F."/>
            <person name="Nordberg H.P."/>
            <person name="Cantor M.N."/>
            <person name="Hua S.X."/>
        </authorList>
    </citation>
    <scope>NUCLEOTIDE SEQUENCE [LARGE SCALE GENOMIC DNA]</scope>
    <source>
        <strain evidence="2 3">MAFF 305830</strain>
    </source>
</reference>
<keyword evidence="3" id="KW-1185">Reference proteome</keyword>
<dbReference type="Proteomes" id="UP000054097">
    <property type="component" value="Unassembled WGS sequence"/>
</dbReference>
<feature type="region of interest" description="Disordered" evidence="1">
    <location>
        <begin position="113"/>
        <end position="148"/>
    </location>
</feature>
<reference evidence="3" key="2">
    <citation type="submission" date="2015-01" db="EMBL/GenBank/DDBJ databases">
        <title>Evolutionary Origins and Diversification of the Mycorrhizal Mutualists.</title>
        <authorList>
            <consortium name="DOE Joint Genome Institute"/>
            <consortium name="Mycorrhizal Genomics Consortium"/>
            <person name="Kohler A."/>
            <person name="Kuo A."/>
            <person name="Nagy L.G."/>
            <person name="Floudas D."/>
            <person name="Copeland A."/>
            <person name="Barry K.W."/>
            <person name="Cichocki N."/>
            <person name="Veneault-Fourrey C."/>
            <person name="LaButti K."/>
            <person name="Lindquist E.A."/>
            <person name="Lipzen A."/>
            <person name="Lundell T."/>
            <person name="Morin E."/>
            <person name="Murat C."/>
            <person name="Riley R."/>
            <person name="Ohm R."/>
            <person name="Sun H."/>
            <person name="Tunlid A."/>
            <person name="Henrissat B."/>
            <person name="Grigoriev I.V."/>
            <person name="Hibbett D.S."/>
            <person name="Martin F."/>
        </authorList>
    </citation>
    <scope>NUCLEOTIDE SEQUENCE [LARGE SCALE GENOMIC DNA]</scope>
    <source>
        <strain evidence="3">MAFF 305830</strain>
    </source>
</reference>
<dbReference type="HOGENOM" id="CLU_124034_0_0_1"/>
<evidence type="ECO:0000256" key="1">
    <source>
        <dbReference type="SAM" id="MobiDB-lite"/>
    </source>
</evidence>
<dbReference type="AlphaFoldDB" id="A0A0C3B7G8"/>
<dbReference type="EMBL" id="KN824295">
    <property type="protein sequence ID" value="KIM28079.1"/>
    <property type="molecule type" value="Genomic_DNA"/>
</dbReference>